<feature type="transmembrane region" description="Helical" evidence="1">
    <location>
        <begin position="43"/>
        <end position="65"/>
    </location>
</feature>
<evidence type="ECO:0008006" key="4">
    <source>
        <dbReference type="Google" id="ProtNLM"/>
    </source>
</evidence>
<reference evidence="2 3" key="2">
    <citation type="journal article" date="2019" name="G3 (Bethesda)">
        <title>Hybrid Assembly of the Genome of the Entomopathogenic Nematode Steinernema carpocapsae Identifies the X-Chromosome.</title>
        <authorList>
            <person name="Serra L."/>
            <person name="Macchietto M."/>
            <person name="Macias-Munoz A."/>
            <person name="McGill C.J."/>
            <person name="Rodriguez I.M."/>
            <person name="Rodriguez B."/>
            <person name="Murad R."/>
            <person name="Mortazavi A."/>
        </authorList>
    </citation>
    <scope>NUCLEOTIDE SEQUENCE [LARGE SCALE GENOMIC DNA]</scope>
    <source>
        <strain evidence="2 3">ALL</strain>
    </source>
</reference>
<proteinExistence type="predicted"/>
<keyword evidence="3" id="KW-1185">Reference proteome</keyword>
<accession>A0A4U5LR81</accession>
<gene>
    <name evidence="2" type="ORF">L596_029922</name>
</gene>
<keyword evidence="1" id="KW-0472">Membrane</keyword>
<feature type="transmembrane region" description="Helical" evidence="1">
    <location>
        <begin position="6"/>
        <end position="31"/>
    </location>
</feature>
<feature type="transmembrane region" description="Helical" evidence="1">
    <location>
        <begin position="85"/>
        <end position="107"/>
    </location>
</feature>
<feature type="transmembrane region" description="Helical" evidence="1">
    <location>
        <begin position="210"/>
        <end position="228"/>
    </location>
</feature>
<feature type="transmembrane region" description="Helical" evidence="1">
    <location>
        <begin position="168"/>
        <end position="189"/>
    </location>
</feature>
<evidence type="ECO:0000313" key="2">
    <source>
        <dbReference type="EMBL" id="TKR58483.1"/>
    </source>
</evidence>
<dbReference type="SUPFAM" id="SSF81321">
    <property type="entry name" value="Family A G protein-coupled receptor-like"/>
    <property type="match status" value="1"/>
</dbReference>
<dbReference type="EMBL" id="AZBU02000013">
    <property type="protein sequence ID" value="TKR58483.1"/>
    <property type="molecule type" value="Genomic_DNA"/>
</dbReference>
<keyword evidence="1" id="KW-1133">Transmembrane helix</keyword>
<feature type="transmembrane region" description="Helical" evidence="1">
    <location>
        <begin position="128"/>
        <end position="148"/>
    </location>
</feature>
<name>A0A4U5LR81_STECR</name>
<sequence length="302" mass="34063">MLAPALTSPLFTFIALVYLSISLFSMFVFATQSPPSMLSYRKFLFLTCFWSVTNATLMGILLQPHALVPIPCFQISGYFSGFSEATLSVAFHAYMVCLVNVGSCLSINSTCRYLIVVGREDLVRGKRGILGVLAFQAFLSGLVAYFTVSSHVESAKNTVNFVCFYNLNFLHGILAFFFILVLTGIRLNLRIIQILEKSGRQERFYRSLRSLVVVPVIFGMLPIILWTVGSHVDLGIAIFVGECVLMTHGISNSVLTLVVFKPYRNAIVRLWRKLWKKKMNEENLKLRLFVISKMKRLAAENR</sequence>
<keyword evidence="1" id="KW-0812">Transmembrane</keyword>
<evidence type="ECO:0000313" key="3">
    <source>
        <dbReference type="Proteomes" id="UP000298663"/>
    </source>
</evidence>
<reference evidence="2 3" key="1">
    <citation type="journal article" date="2015" name="Genome Biol.">
        <title>Comparative genomics of Steinernema reveals deeply conserved gene regulatory networks.</title>
        <authorList>
            <person name="Dillman A.R."/>
            <person name="Macchietto M."/>
            <person name="Porter C.F."/>
            <person name="Rogers A."/>
            <person name="Williams B."/>
            <person name="Antoshechkin I."/>
            <person name="Lee M.M."/>
            <person name="Goodwin Z."/>
            <person name="Lu X."/>
            <person name="Lewis E.E."/>
            <person name="Goodrich-Blair H."/>
            <person name="Stock S.P."/>
            <person name="Adams B.J."/>
            <person name="Sternberg P.W."/>
            <person name="Mortazavi A."/>
        </authorList>
    </citation>
    <scope>NUCLEOTIDE SEQUENCE [LARGE SCALE GENOMIC DNA]</scope>
    <source>
        <strain evidence="2 3">ALL</strain>
    </source>
</reference>
<comment type="caution">
    <text evidence="2">The sequence shown here is derived from an EMBL/GenBank/DDBJ whole genome shotgun (WGS) entry which is preliminary data.</text>
</comment>
<protein>
    <recommendedName>
        <fullName evidence="4">G-protein coupled receptors family 1 profile domain-containing protein</fullName>
    </recommendedName>
</protein>
<feature type="transmembrane region" description="Helical" evidence="1">
    <location>
        <begin position="234"/>
        <end position="260"/>
    </location>
</feature>
<dbReference type="AlphaFoldDB" id="A0A4U5LR81"/>
<dbReference type="InterPro" id="IPR019422">
    <property type="entry name" value="7TM_GPCR_serpentine_rcpt_Srh"/>
</dbReference>
<dbReference type="Pfam" id="PF10318">
    <property type="entry name" value="7TM_GPCR_Srh"/>
    <property type="match status" value="1"/>
</dbReference>
<organism evidence="2 3">
    <name type="scientific">Steinernema carpocapsae</name>
    <name type="common">Entomopathogenic nematode</name>
    <dbReference type="NCBI Taxonomy" id="34508"/>
    <lineage>
        <taxon>Eukaryota</taxon>
        <taxon>Metazoa</taxon>
        <taxon>Ecdysozoa</taxon>
        <taxon>Nematoda</taxon>
        <taxon>Chromadorea</taxon>
        <taxon>Rhabditida</taxon>
        <taxon>Tylenchina</taxon>
        <taxon>Panagrolaimomorpha</taxon>
        <taxon>Strongyloidoidea</taxon>
        <taxon>Steinernematidae</taxon>
        <taxon>Steinernema</taxon>
    </lineage>
</organism>
<evidence type="ECO:0000256" key="1">
    <source>
        <dbReference type="SAM" id="Phobius"/>
    </source>
</evidence>
<dbReference type="Proteomes" id="UP000298663">
    <property type="component" value="Unassembled WGS sequence"/>
</dbReference>